<dbReference type="AlphaFoldDB" id="A0A8J6DX84"/>
<keyword evidence="1" id="KW-0732">Signal</keyword>
<organism evidence="2 3">
    <name type="scientific">Carpediemonas membranifera</name>
    <dbReference type="NCBI Taxonomy" id="201153"/>
    <lineage>
        <taxon>Eukaryota</taxon>
        <taxon>Metamonada</taxon>
        <taxon>Carpediemonas-like organisms</taxon>
        <taxon>Carpediemonas</taxon>
    </lineage>
</organism>
<dbReference type="Proteomes" id="UP000717585">
    <property type="component" value="Unassembled WGS sequence"/>
</dbReference>
<dbReference type="EMBL" id="JAHDYR010000069">
    <property type="protein sequence ID" value="KAG9389574.1"/>
    <property type="molecule type" value="Genomic_DNA"/>
</dbReference>
<feature type="signal peptide" evidence="1">
    <location>
        <begin position="1"/>
        <end position="15"/>
    </location>
</feature>
<evidence type="ECO:0000256" key="1">
    <source>
        <dbReference type="SAM" id="SignalP"/>
    </source>
</evidence>
<comment type="caution">
    <text evidence="2">The sequence shown here is derived from an EMBL/GenBank/DDBJ whole genome shotgun (WGS) entry which is preliminary data.</text>
</comment>
<gene>
    <name evidence="2" type="ORF">J8273_8867</name>
</gene>
<name>A0A8J6DX84_9EUKA</name>
<reference evidence="2" key="1">
    <citation type="submission" date="2021-05" db="EMBL/GenBank/DDBJ databases">
        <title>A free-living protist that lacks canonical eukaryotic 1 DNA replication and segregation systems.</title>
        <authorList>
            <person name="Salas-Leiva D.E."/>
            <person name="Tromer E.C."/>
            <person name="Curtis B.A."/>
            <person name="Jerlstrom-Hultqvist J."/>
            <person name="Kolisko M."/>
            <person name="Yi Z."/>
            <person name="Salas-Leiva J.S."/>
            <person name="Gallot-Lavallee L."/>
            <person name="Kops G.J.P.L."/>
            <person name="Archibald J.M."/>
            <person name="Simpson A.G.B."/>
            <person name="Roger A.J."/>
        </authorList>
    </citation>
    <scope>NUCLEOTIDE SEQUENCE</scope>
    <source>
        <strain evidence="2">BICM</strain>
    </source>
</reference>
<proteinExistence type="predicted"/>
<feature type="chain" id="PRO_5035294668" evidence="1">
    <location>
        <begin position="16"/>
        <end position="354"/>
    </location>
</feature>
<sequence>MKITAFLACFAAALALSAYNIAMIPATNTDGPFAGGIGDEQMVIMEVREENKPAHLYVYISDNDRYWSKNGSLVDDRYDVAEPMVLTLTRLIVSLKDTTGKHNNAVAVYTRDGYNLKPVQCLDLGAKNTAAYISIDHLVALDSDGTINDYFMHDDEDSFEPSPWTGGDAHMHNPTAIQALNTNVIVAVNADEFNLVVRDLSGEWDVTNSGGVPGGFSTGATCAHGGFNLALFISHTHPSVVIFQHDNKLVTHRHTFTAAEVPGVDLSACTLAARIVDTDHIEVFFMNNGKHNKPTEEHMAHVVLSRAHGDWAVSDYLKTTVAVTHPTLAGVTADRRLIVIDQDAKHSRAIYVKP</sequence>
<protein>
    <submittedName>
        <fullName evidence="2">Uncharacterized protein</fullName>
    </submittedName>
</protein>
<accession>A0A8J6DX84</accession>
<keyword evidence="3" id="KW-1185">Reference proteome</keyword>
<evidence type="ECO:0000313" key="3">
    <source>
        <dbReference type="Proteomes" id="UP000717585"/>
    </source>
</evidence>
<evidence type="ECO:0000313" key="2">
    <source>
        <dbReference type="EMBL" id="KAG9389574.1"/>
    </source>
</evidence>
<dbReference type="SUPFAM" id="SSF89372">
    <property type="entry name" value="Fucose-specific lectin"/>
    <property type="match status" value="1"/>
</dbReference>